<dbReference type="InterPro" id="IPR010024">
    <property type="entry name" value="CHP16711"/>
</dbReference>
<name>A0A089MAV7_9BACL</name>
<gene>
    <name evidence="2" type="ORF">PGRAT_18960</name>
</gene>
<evidence type="ECO:0000313" key="3">
    <source>
        <dbReference type="Proteomes" id="UP000029500"/>
    </source>
</evidence>
<dbReference type="InterPro" id="IPR019096">
    <property type="entry name" value="YopX_protein"/>
</dbReference>
<dbReference type="EMBL" id="CP009287">
    <property type="protein sequence ID" value="AIQ69490.1"/>
    <property type="molecule type" value="Genomic_DNA"/>
</dbReference>
<dbReference type="HOGENOM" id="CLU_107462_3_1_9"/>
<sequence length="157" mass="17970">MSRIPKYRAWYKPLGVMIEPENLVMINFDTKVLGVYLEMDGKGYHELRMSDFELMQYTGRCDLHGREIFEGDITKQTYHAEGRDENHELVSFDGWHIGPVMLTPGAGIVMKHPIRYSLETDETEPTKMYKKVSGKRAEVIDNIYENPALLGGEAAKA</sequence>
<evidence type="ECO:0000259" key="1">
    <source>
        <dbReference type="Pfam" id="PF09643"/>
    </source>
</evidence>
<dbReference type="KEGG" id="pgm:PGRAT_18960"/>
<accession>A0A089MAV7</accession>
<dbReference type="InterPro" id="IPR023385">
    <property type="entry name" value="YopX-like_C"/>
</dbReference>
<protein>
    <recommendedName>
        <fullName evidence="1">YopX protein domain-containing protein</fullName>
    </recommendedName>
</protein>
<dbReference type="RefSeq" id="WP_025706247.1">
    <property type="nucleotide sequence ID" value="NZ_CP009287.1"/>
</dbReference>
<dbReference type="AlphaFoldDB" id="A0A089MAV7"/>
<keyword evidence="3" id="KW-1185">Reference proteome</keyword>
<reference evidence="2 3" key="1">
    <citation type="submission" date="2014-08" db="EMBL/GenBank/DDBJ databases">
        <title>Comparative genomics of the Paenibacillus odorifer group.</title>
        <authorList>
            <person name="den Bakker H.C."/>
            <person name="Tsai Y.-C."/>
            <person name="Martin N."/>
            <person name="Korlach J."/>
            <person name="Wiedmann M."/>
        </authorList>
    </citation>
    <scope>NUCLEOTIDE SEQUENCE [LARGE SCALE GENOMIC DNA]</scope>
    <source>
        <strain evidence="2 3">DSM 15220</strain>
    </source>
</reference>
<dbReference type="STRING" id="189425.PGRAT_18960"/>
<evidence type="ECO:0000313" key="2">
    <source>
        <dbReference type="EMBL" id="AIQ69490.1"/>
    </source>
</evidence>
<dbReference type="NCBIfam" id="TIGR01671">
    <property type="entry name" value="phage_TIGR01671"/>
    <property type="match status" value="1"/>
</dbReference>
<feature type="domain" description="YopX protein" evidence="1">
    <location>
        <begin position="6"/>
        <end position="150"/>
    </location>
</feature>
<dbReference type="Pfam" id="PF09643">
    <property type="entry name" value="YopX"/>
    <property type="match status" value="1"/>
</dbReference>
<dbReference type="OrthoDB" id="1809393at2"/>
<dbReference type="SUPFAM" id="SSF159006">
    <property type="entry name" value="YopX-like"/>
    <property type="match status" value="1"/>
</dbReference>
<dbReference type="Proteomes" id="UP000029500">
    <property type="component" value="Chromosome"/>
</dbReference>
<organism evidence="2 3">
    <name type="scientific">Paenibacillus graminis</name>
    <dbReference type="NCBI Taxonomy" id="189425"/>
    <lineage>
        <taxon>Bacteria</taxon>
        <taxon>Bacillati</taxon>
        <taxon>Bacillota</taxon>
        <taxon>Bacilli</taxon>
        <taxon>Bacillales</taxon>
        <taxon>Paenibacillaceae</taxon>
        <taxon>Paenibacillus</taxon>
    </lineage>
</organism>
<dbReference type="Gene3D" id="2.30.30.290">
    <property type="entry name" value="YopX-like domains"/>
    <property type="match status" value="1"/>
</dbReference>
<proteinExistence type="predicted"/>